<feature type="transmembrane region" description="Helical" evidence="12">
    <location>
        <begin position="82"/>
        <end position="104"/>
    </location>
</feature>
<dbReference type="InterPro" id="IPR019168">
    <property type="entry name" value="NEP1-R1"/>
</dbReference>
<evidence type="ECO:0000256" key="9">
    <source>
        <dbReference type="ARBA" id="ARBA00023242"/>
    </source>
</evidence>
<feature type="compositionally biased region" description="Low complexity" evidence="11">
    <location>
        <begin position="157"/>
        <end position="178"/>
    </location>
</feature>
<comment type="similarity">
    <text evidence="3">Belongs to the CNEP1R1 family.</text>
</comment>
<reference evidence="13" key="1">
    <citation type="submission" date="2014-08" db="EMBL/GenBank/DDBJ databases">
        <authorList>
            <person name="Sharma Rahul"/>
            <person name="Thines Marco"/>
        </authorList>
    </citation>
    <scope>NUCLEOTIDE SEQUENCE</scope>
</reference>
<feature type="compositionally biased region" description="Low complexity" evidence="11">
    <location>
        <begin position="262"/>
        <end position="285"/>
    </location>
</feature>
<keyword evidence="9" id="KW-0539">Nucleus</keyword>
<evidence type="ECO:0000256" key="11">
    <source>
        <dbReference type="SAM" id="MobiDB-lite"/>
    </source>
</evidence>
<dbReference type="GO" id="GO:0031965">
    <property type="term" value="C:nuclear membrane"/>
    <property type="evidence" value="ECO:0007669"/>
    <property type="project" value="UniProtKB-SubCell"/>
</dbReference>
<feature type="compositionally biased region" description="Polar residues" evidence="11">
    <location>
        <begin position="325"/>
        <end position="345"/>
    </location>
</feature>
<feature type="transmembrane region" description="Helical" evidence="12">
    <location>
        <begin position="53"/>
        <end position="70"/>
    </location>
</feature>
<keyword evidence="8 12" id="KW-0472">Membrane</keyword>
<dbReference type="GO" id="GO:0006629">
    <property type="term" value="P:lipid metabolic process"/>
    <property type="evidence" value="ECO:0007669"/>
    <property type="project" value="UniProtKB-KW"/>
</dbReference>
<evidence type="ECO:0000256" key="5">
    <source>
        <dbReference type="ARBA" id="ARBA00022692"/>
    </source>
</evidence>
<dbReference type="PANTHER" id="PTHR20996:SF1">
    <property type="entry name" value="NUCLEAR ENVELOPE PHOSPHATASE-REGULATORY SUBUNIT 1"/>
    <property type="match status" value="1"/>
</dbReference>
<accession>A0A0F7SR06</accession>
<evidence type="ECO:0000256" key="6">
    <source>
        <dbReference type="ARBA" id="ARBA00022989"/>
    </source>
</evidence>
<evidence type="ECO:0000256" key="10">
    <source>
        <dbReference type="ARBA" id="ARBA00030458"/>
    </source>
</evidence>
<evidence type="ECO:0000256" key="8">
    <source>
        <dbReference type="ARBA" id="ARBA00023136"/>
    </source>
</evidence>
<evidence type="ECO:0000313" key="13">
    <source>
        <dbReference type="EMBL" id="CED82940.1"/>
    </source>
</evidence>
<evidence type="ECO:0000256" key="7">
    <source>
        <dbReference type="ARBA" id="ARBA00023098"/>
    </source>
</evidence>
<dbReference type="InterPro" id="IPR005605">
    <property type="entry name" value="Spo7"/>
</dbReference>
<feature type="compositionally biased region" description="Low complexity" evidence="11">
    <location>
        <begin position="295"/>
        <end position="316"/>
    </location>
</feature>
<evidence type="ECO:0000256" key="3">
    <source>
        <dbReference type="ARBA" id="ARBA00010998"/>
    </source>
</evidence>
<evidence type="ECO:0000256" key="12">
    <source>
        <dbReference type="SAM" id="Phobius"/>
    </source>
</evidence>
<comment type="subcellular location">
    <subcellularLocation>
        <location evidence="2">Cytoplasm</location>
    </subcellularLocation>
    <subcellularLocation>
        <location evidence="1">Nucleus membrane</location>
        <topology evidence="1">Multi-pass membrane protein</topology>
    </subcellularLocation>
</comment>
<keyword evidence="4" id="KW-0963">Cytoplasm</keyword>
<organism evidence="13">
    <name type="scientific">Phaffia rhodozyma</name>
    <name type="common">Yeast</name>
    <name type="synonym">Xanthophyllomyces dendrorhous</name>
    <dbReference type="NCBI Taxonomy" id="264483"/>
    <lineage>
        <taxon>Eukaryota</taxon>
        <taxon>Fungi</taxon>
        <taxon>Dikarya</taxon>
        <taxon>Basidiomycota</taxon>
        <taxon>Agaricomycotina</taxon>
        <taxon>Tremellomycetes</taxon>
        <taxon>Cystofilobasidiales</taxon>
        <taxon>Mrakiaceae</taxon>
        <taxon>Phaffia</taxon>
    </lineage>
</organism>
<feature type="region of interest" description="Disordered" evidence="11">
    <location>
        <begin position="157"/>
        <end position="201"/>
    </location>
</feature>
<protein>
    <recommendedName>
        <fullName evidence="10">Transmembrane protein 188</fullName>
    </recommendedName>
</protein>
<proteinExistence type="inferred from homology"/>
<dbReference type="GO" id="GO:0071595">
    <property type="term" value="C:Nem1-Spo7 phosphatase complex"/>
    <property type="evidence" value="ECO:0007669"/>
    <property type="project" value="InterPro"/>
</dbReference>
<evidence type="ECO:0000256" key="2">
    <source>
        <dbReference type="ARBA" id="ARBA00004496"/>
    </source>
</evidence>
<keyword evidence="5 12" id="KW-0812">Transmembrane</keyword>
<evidence type="ECO:0000256" key="1">
    <source>
        <dbReference type="ARBA" id="ARBA00004232"/>
    </source>
</evidence>
<dbReference type="GO" id="GO:0019888">
    <property type="term" value="F:protein phosphatase regulator activity"/>
    <property type="evidence" value="ECO:0007669"/>
    <property type="project" value="InterPro"/>
</dbReference>
<feature type="region of interest" description="Disordered" evidence="11">
    <location>
        <begin position="256"/>
        <end position="345"/>
    </location>
</feature>
<feature type="compositionally biased region" description="Pro residues" evidence="11">
    <location>
        <begin position="184"/>
        <end position="197"/>
    </location>
</feature>
<dbReference type="PANTHER" id="PTHR20996">
    <property type="entry name" value="NUCLEAR ENVELOPE PHOSPHATASE-REGULATORY SUBUNIT 1"/>
    <property type="match status" value="1"/>
</dbReference>
<dbReference type="AlphaFoldDB" id="A0A0F7SR06"/>
<sequence length="378" mass="41789">MPPRRTSFTSTVNSRNGFAPSADVASYKDLLLFEERLKQNAALLRSRKRKYEIFLAILVVSILVLVHKSFLQPSPTPSLHYLHLSLLPVAVVTLLLFFASGMYAERIGYANRYVPHANRALRSLNMHLNMRVSPKPLIPYIPFPLSLLVPSSLSSSATSPSPRSPSISPTTLPSSSKSQKPASGPNPKPIPAIPPTKNPRGELIFSSRVDRVFRDGYERYRALFEKKREERYRELRARKKGLTGIWWKLLGYRSTQPKPMASGSPSSHSPAPSKTSSQPTTPPLSRIHSTLHLVPNSSIPTNRSRSRTPSPSVSTRAMTEKSRSTKLSSSPTRSEGTTIPSSYDSSGVVISMAVAPKLFHGHSLKMISSISKRSALRK</sequence>
<name>A0A0F7SR06_PHARH</name>
<keyword evidence="7" id="KW-0443">Lipid metabolism</keyword>
<dbReference type="EMBL" id="LN483142">
    <property type="protein sequence ID" value="CED82940.1"/>
    <property type="molecule type" value="Genomic_DNA"/>
</dbReference>
<dbReference type="GO" id="GO:0005737">
    <property type="term" value="C:cytoplasm"/>
    <property type="evidence" value="ECO:0007669"/>
    <property type="project" value="UniProtKB-SubCell"/>
</dbReference>
<keyword evidence="6 12" id="KW-1133">Transmembrane helix</keyword>
<evidence type="ECO:0000256" key="4">
    <source>
        <dbReference type="ARBA" id="ARBA00022490"/>
    </source>
</evidence>
<dbReference type="Pfam" id="PF03907">
    <property type="entry name" value="Spo7"/>
    <property type="match status" value="1"/>
</dbReference>